<dbReference type="SUPFAM" id="SSF53187">
    <property type="entry name" value="Zn-dependent exopeptidases"/>
    <property type="match status" value="1"/>
</dbReference>
<evidence type="ECO:0000259" key="3">
    <source>
        <dbReference type="PROSITE" id="PS52035"/>
    </source>
</evidence>
<dbReference type="PROSITE" id="PS52035">
    <property type="entry name" value="PEPTIDASE_M14"/>
    <property type="match status" value="1"/>
</dbReference>
<dbReference type="GO" id="GO:0004181">
    <property type="term" value="F:metallocarboxypeptidase activity"/>
    <property type="evidence" value="ECO:0007669"/>
    <property type="project" value="InterPro"/>
</dbReference>
<dbReference type="OrthoDB" id="9758209at2"/>
<keyword evidence="5" id="KW-1185">Reference proteome</keyword>
<reference evidence="4 5" key="1">
    <citation type="journal article" date="2014" name="Int. J. Syst. Evol. Microbiol.">
        <title>Phaeodactylibacter xiamenensis gen. nov., sp. nov., a member of the family Saprospiraceae isolated from the marine alga Phaeodactylum tricornutum.</title>
        <authorList>
            <person name="Chen Z.Jr."/>
            <person name="Lei X."/>
            <person name="Lai Q."/>
            <person name="Li Y."/>
            <person name="Zhang B."/>
            <person name="Zhang J."/>
            <person name="Zhang H."/>
            <person name="Yang L."/>
            <person name="Zheng W."/>
            <person name="Tian Y."/>
            <person name="Yu Z."/>
            <person name="Xu H.Jr."/>
            <person name="Zheng T."/>
        </authorList>
    </citation>
    <scope>NUCLEOTIDE SEQUENCE [LARGE SCALE GENOMIC DNA]</scope>
    <source>
        <strain evidence="4 5">KD52</strain>
    </source>
</reference>
<keyword evidence="4" id="KW-0645">Protease</keyword>
<name>A0A098S794_9BACT</name>
<dbReference type="RefSeq" id="WP_044220684.1">
    <property type="nucleotide sequence ID" value="NZ_JBKAGJ010000012.1"/>
</dbReference>
<dbReference type="AlphaFoldDB" id="A0A098S794"/>
<keyword evidence="4" id="KW-0121">Carboxypeptidase</keyword>
<keyword evidence="4" id="KW-0378">Hydrolase</keyword>
<evidence type="ECO:0000256" key="1">
    <source>
        <dbReference type="PROSITE-ProRule" id="PRU01379"/>
    </source>
</evidence>
<feature type="domain" description="Peptidase M14" evidence="3">
    <location>
        <begin position="52"/>
        <end position="350"/>
    </location>
</feature>
<dbReference type="GO" id="GO:0006508">
    <property type="term" value="P:proteolysis"/>
    <property type="evidence" value="ECO:0007669"/>
    <property type="project" value="InterPro"/>
</dbReference>
<dbReference type="SUPFAM" id="SSF52317">
    <property type="entry name" value="Class I glutamine amidotransferase-like"/>
    <property type="match status" value="1"/>
</dbReference>
<dbReference type="Pfam" id="PF00246">
    <property type="entry name" value="Peptidase_M14"/>
    <property type="match status" value="1"/>
</dbReference>
<accession>A0A098S794</accession>
<feature type="chain" id="PRO_5001939908" evidence="2">
    <location>
        <begin position="22"/>
        <end position="860"/>
    </location>
</feature>
<feature type="signal peptide" evidence="2">
    <location>
        <begin position="1"/>
        <end position="21"/>
    </location>
</feature>
<dbReference type="InterPro" id="IPR000834">
    <property type="entry name" value="Peptidase_M14"/>
</dbReference>
<comment type="caution">
    <text evidence="1">Lacks conserved residue(s) required for the propagation of feature annotation.</text>
</comment>
<dbReference type="InterPro" id="IPR029062">
    <property type="entry name" value="Class_I_gatase-like"/>
</dbReference>
<dbReference type="STRING" id="1524460.IX84_12675"/>
<dbReference type="GO" id="GO:0008270">
    <property type="term" value="F:zinc ion binding"/>
    <property type="evidence" value="ECO:0007669"/>
    <property type="project" value="InterPro"/>
</dbReference>
<evidence type="ECO:0000313" key="5">
    <source>
        <dbReference type="Proteomes" id="UP000029736"/>
    </source>
</evidence>
<gene>
    <name evidence="4" type="ORF">IX84_12675</name>
</gene>
<dbReference type="SMART" id="SM00631">
    <property type="entry name" value="Zn_pept"/>
    <property type="match status" value="1"/>
</dbReference>
<organism evidence="4 5">
    <name type="scientific">Phaeodactylibacter xiamenensis</name>
    <dbReference type="NCBI Taxonomy" id="1524460"/>
    <lineage>
        <taxon>Bacteria</taxon>
        <taxon>Pseudomonadati</taxon>
        <taxon>Bacteroidota</taxon>
        <taxon>Saprospiria</taxon>
        <taxon>Saprospirales</taxon>
        <taxon>Haliscomenobacteraceae</taxon>
        <taxon>Phaeodactylibacter</taxon>
    </lineage>
</organism>
<keyword evidence="2" id="KW-0732">Signal</keyword>
<dbReference type="Proteomes" id="UP000029736">
    <property type="component" value="Unassembled WGS sequence"/>
</dbReference>
<protein>
    <submittedName>
        <fullName evidence="4">Zinc carboxypeptidase</fullName>
    </submittedName>
</protein>
<sequence>MSCKPTLLACLLAFFTQLSFAQQPLSYYLPDIEYDERIPTPESFFGHQIGEWHLSHDKLVYYMKALAEASPRVTYTEYARSYEGRPLLYLTITSPDNQDRLDKIQAQHVALSNPETNRKPGKEQPVVLYQGFSIHGNEASGGNAAPLVAYYLAAGQSPEVLQTLNEAVVLLDPCFNPDGFHRFSTWVNMHKNLHLTPNPQDREYDESWPGGRTNHYWFDLNRDWLLVQHPESRGRIEVFHQWKPNVLTDHHEMGSNATFFFMPGIPSRTNPITPPLNQELTGRIGNFHAEALDDIGSLYYTKESYDDFYYGKGSTYPDANGGIGILFEQASSRGHVQETENGLLTFPFTIRNQVRTALSTQKAGVALRQDLLQYQYDFYRDGLEEARGAKVKGYVFGAPEDPVRTSAFLDLLLKHKVQVYQLEREVEAEGVVYAPGQSYVVPAEQAQYRLVRGMFETMTSFTDSIFYDVSSWTLPLAFGMDYAELGDGQFSNRLLGQLVEAVPEAAFAAPEQSAYAYLLEWESYCAPKALYQIQAAGLRTKVATEPFVLNGKAYQRGTILVPVQNQEKSATEIHEQVKKAGAGCAAITAVSTGLTPTGIDLGSRSFERLEALKAALIVGEGVYAYEAGAAWHLLDQRYGIPLTMLETDELGRADLTDFNTIIMVNGSYGSISQSGNNNLREWVSDGGNLIAVKSAIDWADRQGLAKVSAIGDAREASGQRPYEKLGADRGSDRIGGAIMEIEADLSHPLFFGYSRSSIPVFQRGTTAYRPTDNRYATPAVYAEPPLISGYARPEHERKLAGAAAAIVSGAGQGRVICLPFDPNFRAFWYGTNRIFANALFFSDAISGSAVERASGKPNGR</sequence>
<comment type="similarity">
    <text evidence="1">Belongs to the peptidase M14 family.</text>
</comment>
<evidence type="ECO:0000313" key="4">
    <source>
        <dbReference type="EMBL" id="KGE87966.1"/>
    </source>
</evidence>
<comment type="caution">
    <text evidence="4">The sequence shown here is derived from an EMBL/GenBank/DDBJ whole genome shotgun (WGS) entry which is preliminary data.</text>
</comment>
<dbReference type="EMBL" id="JPOS01000029">
    <property type="protein sequence ID" value="KGE87966.1"/>
    <property type="molecule type" value="Genomic_DNA"/>
</dbReference>
<dbReference type="Gene3D" id="3.40.630.10">
    <property type="entry name" value="Zn peptidases"/>
    <property type="match status" value="1"/>
</dbReference>
<proteinExistence type="inferred from homology"/>
<evidence type="ECO:0000256" key="2">
    <source>
        <dbReference type="SAM" id="SignalP"/>
    </source>
</evidence>